<dbReference type="InParanoid" id="H3AF06"/>
<reference evidence="2" key="1">
    <citation type="submission" date="2011-08" db="EMBL/GenBank/DDBJ databases">
        <title>The draft genome of Latimeria chalumnae.</title>
        <authorList>
            <person name="Di Palma F."/>
            <person name="Alfoldi J."/>
            <person name="Johnson J."/>
            <person name="Berlin A."/>
            <person name="Gnerre S."/>
            <person name="Jaffe D."/>
            <person name="MacCallum I."/>
            <person name="Young S."/>
            <person name="Walker B.J."/>
            <person name="Lander E."/>
            <person name="Lindblad-Toh K."/>
        </authorList>
    </citation>
    <scope>NUCLEOTIDE SEQUENCE [LARGE SCALE GENOMIC DNA]</scope>
    <source>
        <strain evidence="2">Wild caught</strain>
    </source>
</reference>
<dbReference type="PANTHER" id="PTHR47027">
    <property type="entry name" value="REVERSE TRANSCRIPTASE DOMAIN-CONTAINING PROTEIN"/>
    <property type="match status" value="1"/>
</dbReference>
<dbReference type="Proteomes" id="UP000008672">
    <property type="component" value="Unassembled WGS sequence"/>
</dbReference>
<dbReference type="GeneTree" id="ENSGT00940000162286"/>
<proteinExistence type="predicted"/>
<keyword evidence="2" id="KW-1185">Reference proteome</keyword>
<organism evidence="1 2">
    <name type="scientific">Latimeria chalumnae</name>
    <name type="common">Coelacanth</name>
    <dbReference type="NCBI Taxonomy" id="7897"/>
    <lineage>
        <taxon>Eukaryota</taxon>
        <taxon>Metazoa</taxon>
        <taxon>Chordata</taxon>
        <taxon>Craniata</taxon>
        <taxon>Vertebrata</taxon>
        <taxon>Euteleostomi</taxon>
        <taxon>Coelacanthiformes</taxon>
        <taxon>Coelacanthidae</taxon>
        <taxon>Latimeria</taxon>
    </lineage>
</organism>
<evidence type="ECO:0000313" key="1">
    <source>
        <dbReference type="Ensembl" id="ENSLACP00000008227.1"/>
    </source>
</evidence>
<dbReference type="PANTHER" id="PTHR47027:SF25">
    <property type="entry name" value="REVERSE TRANSCRIPTASE DOMAIN-CONTAINING PROTEIN"/>
    <property type="match status" value="1"/>
</dbReference>
<sequence>EIRRRIALAGTSFAKFDKILWKSLETKLSVFNASVIPVLLYGCESWNQTHMQEEQLNVFENRCLRRILKVRWQDHVNTTTLRERASNQPFVSSILCKRRLKWAGHVYRMDKERYPKMVVKWRPQGKRPRGRSWKRWSDKVKEDLALVGELGLDIQEAAHDRERWRKIVWTASNRT</sequence>
<reference evidence="1" key="3">
    <citation type="submission" date="2025-09" db="UniProtKB">
        <authorList>
            <consortium name="Ensembl"/>
        </authorList>
    </citation>
    <scope>IDENTIFICATION</scope>
</reference>
<dbReference type="STRING" id="7897.ENSLACP00000008227"/>
<name>H3AF06_LATCH</name>
<accession>H3AF06</accession>
<dbReference type="EMBL" id="AFYH01227396">
    <property type="status" value="NOT_ANNOTATED_CDS"/>
    <property type="molecule type" value="Genomic_DNA"/>
</dbReference>
<dbReference type="AlphaFoldDB" id="H3AF06"/>
<reference evidence="1" key="2">
    <citation type="submission" date="2025-08" db="UniProtKB">
        <authorList>
            <consortium name="Ensembl"/>
        </authorList>
    </citation>
    <scope>IDENTIFICATION</scope>
</reference>
<dbReference type="HOGENOM" id="CLU_000680_32_7_1"/>
<evidence type="ECO:0000313" key="2">
    <source>
        <dbReference type="Proteomes" id="UP000008672"/>
    </source>
</evidence>
<dbReference type="eggNOG" id="KOG1075">
    <property type="taxonomic scope" value="Eukaryota"/>
</dbReference>
<evidence type="ECO:0008006" key="3">
    <source>
        <dbReference type="Google" id="ProtNLM"/>
    </source>
</evidence>
<dbReference type="Ensembl" id="ENSLACT00000008293.1">
    <property type="protein sequence ID" value="ENSLACP00000008227.1"/>
    <property type="gene ID" value="ENSLACG00000007281.1"/>
</dbReference>
<dbReference type="OMA" id="ESWNQTH"/>
<protein>
    <recommendedName>
        <fullName evidence="3">Endonuclease-reverse transcriptase</fullName>
    </recommendedName>
</protein>